<dbReference type="GO" id="GO:0016887">
    <property type="term" value="F:ATP hydrolysis activity"/>
    <property type="evidence" value="ECO:0007669"/>
    <property type="project" value="TreeGrafter"/>
</dbReference>
<name>A0A5N5GH74_9ROSA</name>
<dbReference type="SUPFAM" id="SSF52540">
    <property type="entry name" value="P-loop containing nucleoside triphosphate hydrolases"/>
    <property type="match status" value="1"/>
</dbReference>
<keyword evidence="5" id="KW-1185">Reference proteome</keyword>
<dbReference type="InterPro" id="IPR050168">
    <property type="entry name" value="AAA_ATPase_domain"/>
</dbReference>
<protein>
    <recommendedName>
        <fullName evidence="3">AAA ATPase AAA+ lid domain-containing protein</fullName>
    </recommendedName>
</protein>
<dbReference type="Pfam" id="PF17862">
    <property type="entry name" value="AAA_lid_3"/>
    <property type="match status" value="1"/>
</dbReference>
<sequence>MDGLKSRANVIVMGVTNRPNNIGVPDEVGCLEVLHIHTINMKLAKDVDPEKIAKDTHGCVGVDLAPLCPEGALQCIREKMDVINLEDVEIDAEIPNSMAVKN</sequence>
<dbReference type="GO" id="GO:0005524">
    <property type="term" value="F:ATP binding"/>
    <property type="evidence" value="ECO:0007669"/>
    <property type="project" value="UniProtKB-KW"/>
</dbReference>
<reference evidence="5" key="2">
    <citation type="submission" date="2019-10" db="EMBL/GenBank/DDBJ databases">
        <title>A de novo genome assembly of a pear dwarfing rootstock.</title>
        <authorList>
            <person name="Wang F."/>
            <person name="Wang J."/>
            <person name="Li S."/>
            <person name="Zhang Y."/>
            <person name="Fang M."/>
            <person name="Ma L."/>
            <person name="Zhao Y."/>
            <person name="Jiang S."/>
        </authorList>
    </citation>
    <scope>NUCLEOTIDE SEQUENCE [LARGE SCALE GENOMIC DNA]</scope>
</reference>
<dbReference type="PANTHER" id="PTHR23077:SF171">
    <property type="entry name" value="NUCLEAR VALOSIN-CONTAINING PROTEIN-LIKE"/>
    <property type="match status" value="1"/>
</dbReference>
<evidence type="ECO:0000256" key="2">
    <source>
        <dbReference type="ARBA" id="ARBA00022840"/>
    </source>
</evidence>
<reference evidence="4 5" key="1">
    <citation type="submission" date="2019-09" db="EMBL/GenBank/DDBJ databases">
        <authorList>
            <person name="Ou C."/>
        </authorList>
    </citation>
    <scope>NUCLEOTIDE SEQUENCE [LARGE SCALE GENOMIC DNA]</scope>
    <source>
        <strain evidence="4">S2</strain>
        <tissue evidence="4">Leaf</tissue>
    </source>
</reference>
<organism evidence="4 5">
    <name type="scientific">Pyrus ussuriensis x Pyrus communis</name>
    <dbReference type="NCBI Taxonomy" id="2448454"/>
    <lineage>
        <taxon>Eukaryota</taxon>
        <taxon>Viridiplantae</taxon>
        <taxon>Streptophyta</taxon>
        <taxon>Embryophyta</taxon>
        <taxon>Tracheophyta</taxon>
        <taxon>Spermatophyta</taxon>
        <taxon>Magnoliopsida</taxon>
        <taxon>eudicotyledons</taxon>
        <taxon>Gunneridae</taxon>
        <taxon>Pentapetalae</taxon>
        <taxon>rosids</taxon>
        <taxon>fabids</taxon>
        <taxon>Rosales</taxon>
        <taxon>Rosaceae</taxon>
        <taxon>Amygdaloideae</taxon>
        <taxon>Maleae</taxon>
        <taxon>Pyrus</taxon>
    </lineage>
</organism>
<dbReference type="AlphaFoldDB" id="A0A5N5GH74"/>
<evidence type="ECO:0000256" key="1">
    <source>
        <dbReference type="ARBA" id="ARBA00022741"/>
    </source>
</evidence>
<dbReference type="Gene3D" id="1.10.8.60">
    <property type="match status" value="1"/>
</dbReference>
<feature type="domain" description="AAA ATPase AAA+ lid" evidence="3">
    <location>
        <begin position="46"/>
        <end position="89"/>
    </location>
</feature>
<reference evidence="4 5" key="3">
    <citation type="submission" date="2019-11" db="EMBL/GenBank/DDBJ databases">
        <title>A de novo genome assembly of a pear dwarfing rootstock.</title>
        <authorList>
            <person name="Wang F."/>
            <person name="Wang J."/>
            <person name="Li S."/>
            <person name="Zhang Y."/>
            <person name="Fang M."/>
            <person name="Ma L."/>
            <person name="Zhao Y."/>
            <person name="Jiang S."/>
        </authorList>
    </citation>
    <scope>NUCLEOTIDE SEQUENCE [LARGE SCALE GENOMIC DNA]</scope>
    <source>
        <strain evidence="4">S2</strain>
        <tissue evidence="4">Leaf</tissue>
    </source>
</reference>
<dbReference type="PANTHER" id="PTHR23077">
    <property type="entry name" value="AAA-FAMILY ATPASE"/>
    <property type="match status" value="1"/>
</dbReference>
<comment type="caution">
    <text evidence="4">The sequence shown here is derived from an EMBL/GenBank/DDBJ whole genome shotgun (WGS) entry which is preliminary data.</text>
</comment>
<evidence type="ECO:0000313" key="5">
    <source>
        <dbReference type="Proteomes" id="UP000327157"/>
    </source>
</evidence>
<dbReference type="InterPro" id="IPR041569">
    <property type="entry name" value="AAA_lid_3"/>
</dbReference>
<accession>A0A5N5GH74</accession>
<keyword evidence="2" id="KW-0067">ATP-binding</keyword>
<evidence type="ECO:0000259" key="3">
    <source>
        <dbReference type="Pfam" id="PF17862"/>
    </source>
</evidence>
<dbReference type="Proteomes" id="UP000327157">
    <property type="component" value="Chromosome 9"/>
</dbReference>
<keyword evidence="1" id="KW-0547">Nucleotide-binding</keyword>
<evidence type="ECO:0000313" key="4">
    <source>
        <dbReference type="EMBL" id="KAB2612700.1"/>
    </source>
</evidence>
<dbReference type="OrthoDB" id="27435at2759"/>
<gene>
    <name evidence="4" type="ORF">D8674_035016</name>
</gene>
<dbReference type="InterPro" id="IPR027417">
    <property type="entry name" value="P-loop_NTPase"/>
</dbReference>
<proteinExistence type="predicted"/>
<dbReference type="EMBL" id="SMOL01000458">
    <property type="protein sequence ID" value="KAB2612700.1"/>
    <property type="molecule type" value="Genomic_DNA"/>
</dbReference>